<comment type="similarity">
    <text evidence="1">Belongs to the pseudomonas-type ThrB family.</text>
</comment>
<dbReference type="Proteomes" id="UP001156691">
    <property type="component" value="Unassembled WGS sequence"/>
</dbReference>
<feature type="domain" description="Aminoglycoside phosphotransferase" evidence="2">
    <location>
        <begin position="30"/>
        <end position="268"/>
    </location>
</feature>
<dbReference type="Gene3D" id="3.90.1200.10">
    <property type="match status" value="1"/>
</dbReference>
<protein>
    <submittedName>
        <fullName evidence="3">Aminoglycoside phosphotransferase</fullName>
    </submittedName>
</protein>
<dbReference type="InterPro" id="IPR002575">
    <property type="entry name" value="Aminoglycoside_PTrfase"/>
</dbReference>
<reference evidence="4" key="1">
    <citation type="journal article" date="2019" name="Int. J. Syst. Evol. Microbiol.">
        <title>The Global Catalogue of Microorganisms (GCM) 10K type strain sequencing project: providing services to taxonomists for standard genome sequencing and annotation.</title>
        <authorList>
            <consortium name="The Broad Institute Genomics Platform"/>
            <consortium name="The Broad Institute Genome Sequencing Center for Infectious Disease"/>
            <person name="Wu L."/>
            <person name="Ma J."/>
        </authorList>
    </citation>
    <scope>NUCLEOTIDE SEQUENCE [LARGE SCALE GENOMIC DNA]</scope>
    <source>
        <strain evidence="4">NBRC 112416</strain>
    </source>
</reference>
<keyword evidence="4" id="KW-1185">Reference proteome</keyword>
<gene>
    <name evidence="3" type="ORF">GCM10010862_35910</name>
</gene>
<organism evidence="3 4">
    <name type="scientific">Devosia nitrariae</name>
    <dbReference type="NCBI Taxonomy" id="2071872"/>
    <lineage>
        <taxon>Bacteria</taxon>
        <taxon>Pseudomonadati</taxon>
        <taxon>Pseudomonadota</taxon>
        <taxon>Alphaproteobacteria</taxon>
        <taxon>Hyphomicrobiales</taxon>
        <taxon>Devosiaceae</taxon>
        <taxon>Devosia</taxon>
    </lineage>
</organism>
<dbReference type="SUPFAM" id="SSF56112">
    <property type="entry name" value="Protein kinase-like (PK-like)"/>
    <property type="match status" value="1"/>
</dbReference>
<evidence type="ECO:0000313" key="4">
    <source>
        <dbReference type="Proteomes" id="UP001156691"/>
    </source>
</evidence>
<dbReference type="EMBL" id="BSNS01000020">
    <property type="protein sequence ID" value="GLQ56332.1"/>
    <property type="molecule type" value="Genomic_DNA"/>
</dbReference>
<dbReference type="RefSeq" id="WP_284341746.1">
    <property type="nucleotide sequence ID" value="NZ_BSNS01000020.1"/>
</dbReference>
<proteinExistence type="inferred from homology"/>
<evidence type="ECO:0000256" key="1">
    <source>
        <dbReference type="ARBA" id="ARBA00038240"/>
    </source>
</evidence>
<accession>A0ABQ5W901</accession>
<sequence length="327" mass="36264">MHPSPAFAVRALKQWPIAPAVGIRLVNFSENHTFAITAADGARYCLRVHRPGYQSTQSIESELTWLDALRADTGLPVPQPLAGHDDLLLQSIDEDGHLRHCVLFGHIEGREPSFGSGLEPIFEILGGYAARMHEHAANWARPSGFTRHVWSADQVLDSDGLWGDWRSAPGVDGSVRTVLDRLDERLRADLAAYGTDADRFGLIHADMRLGNLLVDEERVSLIDFDDSGFCWFAYDFAAAVSFHETEPEIASLKDAWLRGYLPQRAVTREDIAALDTMVLLRRMALLAWIGSHNDTELARGHEPGFANGTAELAARYLAGRDLWSLTL</sequence>
<evidence type="ECO:0000259" key="2">
    <source>
        <dbReference type="Pfam" id="PF01636"/>
    </source>
</evidence>
<comment type="caution">
    <text evidence="3">The sequence shown here is derived from an EMBL/GenBank/DDBJ whole genome shotgun (WGS) entry which is preliminary data.</text>
</comment>
<dbReference type="PANTHER" id="PTHR21064:SF6">
    <property type="entry name" value="AMINOGLYCOSIDE PHOSPHOTRANSFERASE DOMAIN-CONTAINING PROTEIN"/>
    <property type="match status" value="1"/>
</dbReference>
<evidence type="ECO:0000313" key="3">
    <source>
        <dbReference type="EMBL" id="GLQ56332.1"/>
    </source>
</evidence>
<dbReference type="InterPro" id="IPR011009">
    <property type="entry name" value="Kinase-like_dom_sf"/>
</dbReference>
<dbReference type="PANTHER" id="PTHR21064">
    <property type="entry name" value="AMINOGLYCOSIDE PHOSPHOTRANSFERASE DOMAIN-CONTAINING PROTEIN-RELATED"/>
    <property type="match status" value="1"/>
</dbReference>
<dbReference type="Pfam" id="PF01636">
    <property type="entry name" value="APH"/>
    <property type="match status" value="1"/>
</dbReference>
<name>A0ABQ5W901_9HYPH</name>
<dbReference type="Gene3D" id="3.30.200.20">
    <property type="entry name" value="Phosphorylase Kinase, domain 1"/>
    <property type="match status" value="1"/>
</dbReference>
<dbReference type="InterPro" id="IPR050249">
    <property type="entry name" value="Pseudomonas-type_ThrB"/>
</dbReference>